<name>A0A182YPS8_ANOST</name>
<reference evidence="1" key="2">
    <citation type="submission" date="2020-05" db="UniProtKB">
        <authorList>
            <consortium name="EnsemblMetazoa"/>
        </authorList>
    </citation>
    <scope>IDENTIFICATION</scope>
    <source>
        <strain evidence="1">Indian</strain>
    </source>
</reference>
<dbReference type="STRING" id="30069.A0A182YPS8"/>
<evidence type="ECO:0008006" key="3">
    <source>
        <dbReference type="Google" id="ProtNLM"/>
    </source>
</evidence>
<proteinExistence type="predicted"/>
<accession>A0A182YPS8</accession>
<dbReference type="EnsemblMetazoa" id="ASTEI10464-RA">
    <property type="protein sequence ID" value="ASTEI10464-PA"/>
    <property type="gene ID" value="ASTEI10464"/>
</dbReference>
<evidence type="ECO:0000313" key="1">
    <source>
        <dbReference type="EnsemblMetazoa" id="ASTEI10464-PA"/>
    </source>
</evidence>
<dbReference type="VEuPathDB" id="VectorBase:ASTEI20_038431"/>
<dbReference type="Proteomes" id="UP000076408">
    <property type="component" value="Unassembled WGS sequence"/>
</dbReference>
<organism evidence="1 2">
    <name type="scientific">Anopheles stephensi</name>
    <name type="common">Indo-Pakistan malaria mosquito</name>
    <dbReference type="NCBI Taxonomy" id="30069"/>
    <lineage>
        <taxon>Eukaryota</taxon>
        <taxon>Metazoa</taxon>
        <taxon>Ecdysozoa</taxon>
        <taxon>Arthropoda</taxon>
        <taxon>Hexapoda</taxon>
        <taxon>Insecta</taxon>
        <taxon>Pterygota</taxon>
        <taxon>Neoptera</taxon>
        <taxon>Endopterygota</taxon>
        <taxon>Diptera</taxon>
        <taxon>Nematocera</taxon>
        <taxon>Culicoidea</taxon>
        <taxon>Culicidae</taxon>
        <taxon>Anophelinae</taxon>
        <taxon>Anopheles</taxon>
    </lineage>
</organism>
<dbReference type="AlphaFoldDB" id="A0A182YPS8"/>
<dbReference type="OMA" id="YWIINSK"/>
<evidence type="ECO:0000313" key="2">
    <source>
        <dbReference type="Proteomes" id="UP000076408"/>
    </source>
</evidence>
<sequence length="155" mass="17588">MSRKGEVVKGPLTAKEIRSATLVIVRLVQRETFQPEILALMDGANRNHRLNGLKAFLDPDYGIVRVGGRIKRAFIPYDSRHQMLLPTKHPITEAIIRQMHLDNLHIGQRGLLAIVRQRYWPLNAKKDGVTRVVTVKMANGAEFKRAVTEVFATVR</sequence>
<reference evidence="2" key="1">
    <citation type="journal article" date="2014" name="Genome Biol.">
        <title>Genome analysis of a major urban malaria vector mosquito, Anopheles stephensi.</title>
        <authorList>
            <person name="Jiang X."/>
            <person name="Peery A."/>
            <person name="Hall A.B."/>
            <person name="Sharma A."/>
            <person name="Chen X.G."/>
            <person name="Waterhouse R.M."/>
            <person name="Komissarov A."/>
            <person name="Riehle M.M."/>
            <person name="Shouche Y."/>
            <person name="Sharakhova M.V."/>
            <person name="Lawson D."/>
            <person name="Pakpour N."/>
            <person name="Arensburger P."/>
            <person name="Davidson V.L."/>
            <person name="Eiglmeier K."/>
            <person name="Emrich S."/>
            <person name="George P."/>
            <person name="Kennedy R.C."/>
            <person name="Mane S.P."/>
            <person name="Maslen G."/>
            <person name="Oringanje C."/>
            <person name="Qi Y."/>
            <person name="Settlage R."/>
            <person name="Tojo M."/>
            <person name="Tubio J.M."/>
            <person name="Unger M.F."/>
            <person name="Wang B."/>
            <person name="Vernick K.D."/>
            <person name="Ribeiro J.M."/>
            <person name="James A.A."/>
            <person name="Michel K."/>
            <person name="Riehle M.A."/>
            <person name="Luckhart S."/>
            <person name="Sharakhov I.V."/>
            <person name="Tu Z."/>
        </authorList>
    </citation>
    <scope>NUCLEOTIDE SEQUENCE [LARGE SCALE GENOMIC DNA]</scope>
    <source>
        <strain evidence="2">Indian</strain>
    </source>
</reference>
<dbReference type="PANTHER" id="PTHR47331">
    <property type="entry name" value="PHD-TYPE DOMAIN-CONTAINING PROTEIN"/>
    <property type="match status" value="1"/>
</dbReference>
<dbReference type="VEuPathDB" id="VectorBase:ASTEI10464"/>
<protein>
    <recommendedName>
        <fullName evidence="3">Integrase zinc-binding domain-containing protein</fullName>
    </recommendedName>
</protein>
<keyword evidence="2" id="KW-1185">Reference proteome</keyword>